<evidence type="ECO:0000256" key="1">
    <source>
        <dbReference type="SAM" id="Phobius"/>
    </source>
</evidence>
<evidence type="ECO:0008006" key="4">
    <source>
        <dbReference type="Google" id="ProtNLM"/>
    </source>
</evidence>
<keyword evidence="1" id="KW-0812">Transmembrane</keyword>
<evidence type="ECO:0000313" key="3">
    <source>
        <dbReference type="Proteomes" id="UP000249725"/>
    </source>
</evidence>
<organism evidence="2 3">
    <name type="scientific">Phenylobacterium deserti</name>
    <dbReference type="NCBI Taxonomy" id="1914756"/>
    <lineage>
        <taxon>Bacteria</taxon>
        <taxon>Pseudomonadati</taxon>
        <taxon>Pseudomonadota</taxon>
        <taxon>Alphaproteobacteria</taxon>
        <taxon>Caulobacterales</taxon>
        <taxon>Caulobacteraceae</taxon>
        <taxon>Phenylobacterium</taxon>
    </lineage>
</organism>
<dbReference type="PANTHER" id="PTHR43471:SF1">
    <property type="entry name" value="ABC TRANSPORTER PERMEASE PROTEIN NOSY-RELATED"/>
    <property type="match status" value="1"/>
</dbReference>
<feature type="transmembrane region" description="Helical" evidence="1">
    <location>
        <begin position="212"/>
        <end position="233"/>
    </location>
</feature>
<keyword evidence="1" id="KW-0472">Membrane</keyword>
<dbReference type="Pfam" id="PF12040">
    <property type="entry name" value="DUF3526"/>
    <property type="match status" value="1"/>
</dbReference>
<name>A0A328ABL2_9CAUL</name>
<dbReference type="GO" id="GO:0140359">
    <property type="term" value="F:ABC-type transporter activity"/>
    <property type="evidence" value="ECO:0007669"/>
    <property type="project" value="InterPro"/>
</dbReference>
<dbReference type="OrthoDB" id="184009at2"/>
<sequence length="475" mass="50507">MSAPRVWTVAATQLRLMSRDRRLAWLTGLLALVMLASAAVGQSRNAQLQADRRAAAAEAQEVWRSQGPTNPHGAAHFGQDVYAPVSPLAALDPGLSDHLGVAVRLEGHSQNPARERPVEGGAALSRFGGFSAAWALKVLAPLMIILAGFSTFAGERSRELLSQERAAGASSFTLMGGQLLALSTWAFGLVAAFTAAGLALVLANGAAAADMLAALAMGAAFFLYLAVFVGLTLAASASFRTARAALVALLCFWALSTLAAPRLVPALAEQLHPTPAAPVFEKAVTEEAKNGANGHDPADKRLAAFKAETLRHYGVTREEDLPVNFAGLALAFGERNSTQTYNRHYARLFDAYEGQARVQRWVALAAPELAVGPLSMAFARSDLDAHLRFLKQAEAFRYRLIQTLNADVAQHKPPADGPYLADVGALTRHLRFAPRPAALGEVWTRQRANALVLAGWAALAFALAGFAGLRLERPQ</sequence>
<feature type="transmembrane region" description="Helical" evidence="1">
    <location>
        <begin position="134"/>
        <end position="153"/>
    </location>
</feature>
<dbReference type="InterPro" id="IPR021913">
    <property type="entry name" value="DUF3526"/>
</dbReference>
<accession>A0A328ABL2</accession>
<gene>
    <name evidence="2" type="ORF">DJ018_13670</name>
</gene>
<dbReference type="PANTHER" id="PTHR43471">
    <property type="entry name" value="ABC TRANSPORTER PERMEASE"/>
    <property type="match status" value="1"/>
</dbReference>
<dbReference type="AlphaFoldDB" id="A0A328ABL2"/>
<reference evidence="3" key="1">
    <citation type="submission" date="2018-05" db="EMBL/GenBank/DDBJ databases">
        <authorList>
            <person name="Li X."/>
        </authorList>
    </citation>
    <scope>NUCLEOTIDE SEQUENCE [LARGE SCALE GENOMIC DNA]</scope>
    <source>
        <strain evidence="3">YIM 73061</strain>
    </source>
</reference>
<keyword evidence="1" id="KW-1133">Transmembrane helix</keyword>
<dbReference type="Proteomes" id="UP000249725">
    <property type="component" value="Unassembled WGS sequence"/>
</dbReference>
<proteinExistence type="predicted"/>
<protein>
    <recommendedName>
        <fullName evidence="4">DUF3526 domain-containing protein</fullName>
    </recommendedName>
</protein>
<dbReference type="RefSeq" id="WP_111515517.1">
    <property type="nucleotide sequence ID" value="NZ_QFYR01000003.1"/>
</dbReference>
<feature type="transmembrane region" description="Helical" evidence="1">
    <location>
        <begin position="450"/>
        <end position="469"/>
    </location>
</feature>
<evidence type="ECO:0000313" key="2">
    <source>
        <dbReference type="EMBL" id="RAK52193.1"/>
    </source>
</evidence>
<keyword evidence="3" id="KW-1185">Reference proteome</keyword>
<dbReference type="EMBL" id="QFYR01000003">
    <property type="protein sequence ID" value="RAK52193.1"/>
    <property type="molecule type" value="Genomic_DNA"/>
</dbReference>
<dbReference type="GO" id="GO:0005886">
    <property type="term" value="C:plasma membrane"/>
    <property type="evidence" value="ECO:0007669"/>
    <property type="project" value="UniProtKB-SubCell"/>
</dbReference>
<feature type="transmembrane region" description="Helical" evidence="1">
    <location>
        <begin position="174"/>
        <end position="200"/>
    </location>
</feature>
<comment type="caution">
    <text evidence="2">The sequence shown here is derived from an EMBL/GenBank/DDBJ whole genome shotgun (WGS) entry which is preliminary data.</text>
</comment>